<dbReference type="InterPro" id="IPR013785">
    <property type="entry name" value="Aldolase_TIM"/>
</dbReference>
<evidence type="ECO:0000256" key="7">
    <source>
        <dbReference type="ARBA" id="ARBA00023295"/>
    </source>
</evidence>
<dbReference type="Proteomes" id="UP001108240">
    <property type="component" value="Unplaced"/>
</dbReference>
<evidence type="ECO:0000256" key="1">
    <source>
        <dbReference type="ARBA" id="ARBA00000251"/>
    </source>
</evidence>
<evidence type="ECO:0000256" key="5">
    <source>
        <dbReference type="ARBA" id="ARBA00022525"/>
    </source>
</evidence>
<evidence type="ECO:0000259" key="11">
    <source>
        <dbReference type="PROSITE" id="PS01186"/>
    </source>
</evidence>
<keyword evidence="8" id="KW-0378">Hydrolase</keyword>
<proteinExistence type="inferred from homology"/>
<evidence type="ECO:0000259" key="10">
    <source>
        <dbReference type="PROSITE" id="PS00022"/>
    </source>
</evidence>
<keyword evidence="5" id="KW-0964">Secreted</keyword>
<dbReference type="Pfam" id="PF01630">
    <property type="entry name" value="Glyco_hydro_56"/>
    <property type="match status" value="2"/>
</dbReference>
<evidence type="ECO:0000256" key="8">
    <source>
        <dbReference type="RuleBase" id="RU610713"/>
    </source>
</evidence>
<sequence length="324" mass="36191">MALIGFLARMPLLPSVWNAPTESCCFQFKVDLELSVFDIVANRNETLSGPNVTIFYHSHLLGYYPYYTSSGIPISGGLPQNKSLSKHLSKIWPALYPSIYLDYELKSSANTVKCVHYRVKEAMQIASIARNDYTLPVFVYSRPFYAYTFVVPSESDLVHTIGESAALGAAGVVLRRMLRNCLTVKKYTDGPLGPYVINVTSAAKLCSKALCKKNGKCVRKSLDSGTYLHLNPCFFNIRLNPSIRGPCFHVSGHLNNPDILDMKHKFTCQCYQGWMGIYCEMPQITEPVPSHPRDSVLGELLLLLSLHFPCLSVCHHVLGSVSHY</sequence>
<evidence type="ECO:0000313" key="13">
    <source>
        <dbReference type="Proteomes" id="UP001108240"/>
    </source>
</evidence>
<comment type="catalytic activity">
    <reaction evidence="1 8">
        <text>Random hydrolysis of (1-&gt;4)-linkages between N-acetyl-beta-D-glucosamine and D-glucuronate residues in hyaluronate.</text>
        <dbReference type="EC" id="3.2.1.35"/>
    </reaction>
</comment>
<dbReference type="InterPro" id="IPR017853">
    <property type="entry name" value="GH"/>
</dbReference>
<dbReference type="PANTHER" id="PTHR11769:SF9">
    <property type="entry name" value="HYALURONIDASE"/>
    <property type="match status" value="1"/>
</dbReference>
<comment type="subcellular location">
    <subcellularLocation>
        <location evidence="2">Secreted</location>
    </subcellularLocation>
</comment>
<evidence type="ECO:0000256" key="6">
    <source>
        <dbReference type="ARBA" id="ARBA00023157"/>
    </source>
</evidence>
<comment type="subunit">
    <text evidence="4">Monomer.</text>
</comment>
<comment type="similarity">
    <text evidence="3 8">Belongs to the glycosyl hydrolase 56 family.</text>
</comment>
<keyword evidence="13" id="KW-1185">Reference proteome</keyword>
<dbReference type="GO" id="GO:0004415">
    <property type="term" value="F:hyalurononglucosaminidase activity"/>
    <property type="evidence" value="ECO:0007669"/>
    <property type="project" value="UniProtKB-UniRule"/>
</dbReference>
<feature type="chain" id="PRO_5039890575" description="Hyaluronidase" evidence="9">
    <location>
        <begin position="19"/>
        <end position="324"/>
    </location>
</feature>
<keyword evidence="6" id="KW-1015">Disulfide bond</keyword>
<dbReference type="SUPFAM" id="SSF51445">
    <property type="entry name" value="(Trans)glycosidases"/>
    <property type="match status" value="1"/>
</dbReference>
<dbReference type="AlphaFoldDB" id="A0A8C1HGS2"/>
<evidence type="ECO:0000256" key="3">
    <source>
        <dbReference type="ARBA" id="ARBA00008871"/>
    </source>
</evidence>
<keyword evidence="9" id="KW-0732">Signal</keyword>
<evidence type="ECO:0000256" key="4">
    <source>
        <dbReference type="ARBA" id="ARBA00011245"/>
    </source>
</evidence>
<evidence type="ECO:0000256" key="2">
    <source>
        <dbReference type="ARBA" id="ARBA00004613"/>
    </source>
</evidence>
<feature type="domain" description="EGF-like" evidence="10 11">
    <location>
        <begin position="268"/>
        <end position="279"/>
    </location>
</feature>
<dbReference type="PROSITE" id="PS00022">
    <property type="entry name" value="EGF_1"/>
    <property type="match status" value="1"/>
</dbReference>
<dbReference type="PROSITE" id="PS01186">
    <property type="entry name" value="EGF_2"/>
    <property type="match status" value="1"/>
</dbReference>
<feature type="signal peptide" evidence="9">
    <location>
        <begin position="1"/>
        <end position="18"/>
    </location>
</feature>
<dbReference type="GO" id="GO:0005975">
    <property type="term" value="P:carbohydrate metabolic process"/>
    <property type="evidence" value="ECO:0007669"/>
    <property type="project" value="InterPro"/>
</dbReference>
<reference evidence="12" key="1">
    <citation type="submission" date="2025-08" db="UniProtKB">
        <authorList>
            <consortium name="Ensembl"/>
        </authorList>
    </citation>
    <scope>IDENTIFICATION</scope>
</reference>
<dbReference type="InterPro" id="IPR000742">
    <property type="entry name" value="EGF"/>
</dbReference>
<dbReference type="InterPro" id="IPR018155">
    <property type="entry name" value="Hyaluronidase"/>
</dbReference>
<dbReference type="Ensembl" id="ENSCCRT00000053420.2">
    <property type="protein sequence ID" value="ENSCCRP00000049316.2"/>
    <property type="gene ID" value="ENSCCRG00000026302.2"/>
</dbReference>
<dbReference type="GO" id="GO:0031410">
    <property type="term" value="C:cytoplasmic vesicle"/>
    <property type="evidence" value="ECO:0007669"/>
    <property type="project" value="TreeGrafter"/>
</dbReference>
<evidence type="ECO:0000256" key="9">
    <source>
        <dbReference type="SAM" id="SignalP"/>
    </source>
</evidence>
<accession>A0A8C1HGS2</accession>
<name>A0A8C1HGS2_CYPCA</name>
<dbReference type="EC" id="3.2.1.35" evidence="8"/>
<reference evidence="12" key="2">
    <citation type="submission" date="2025-09" db="UniProtKB">
        <authorList>
            <consortium name="Ensembl"/>
        </authorList>
    </citation>
    <scope>IDENTIFICATION</scope>
</reference>
<keyword evidence="7 8" id="KW-0326">Glycosidase</keyword>
<dbReference type="GO" id="GO:0030214">
    <property type="term" value="P:hyaluronan catabolic process"/>
    <property type="evidence" value="ECO:0007669"/>
    <property type="project" value="TreeGrafter"/>
</dbReference>
<dbReference type="GeneTree" id="ENSGT01020000230364"/>
<dbReference type="PANTHER" id="PTHR11769">
    <property type="entry name" value="HYALURONIDASE"/>
    <property type="match status" value="1"/>
</dbReference>
<protein>
    <recommendedName>
        <fullName evidence="8">Hyaluronidase</fullName>
        <ecNumber evidence="8">3.2.1.35</ecNumber>
    </recommendedName>
</protein>
<evidence type="ECO:0000313" key="12">
    <source>
        <dbReference type="Ensembl" id="ENSCCRP00000049316.2"/>
    </source>
</evidence>
<organism evidence="12 13">
    <name type="scientific">Cyprinus carpio carpio</name>
    <dbReference type="NCBI Taxonomy" id="630221"/>
    <lineage>
        <taxon>Eukaryota</taxon>
        <taxon>Metazoa</taxon>
        <taxon>Chordata</taxon>
        <taxon>Craniata</taxon>
        <taxon>Vertebrata</taxon>
        <taxon>Euteleostomi</taxon>
        <taxon>Actinopterygii</taxon>
        <taxon>Neopterygii</taxon>
        <taxon>Teleostei</taxon>
        <taxon>Ostariophysi</taxon>
        <taxon>Cypriniformes</taxon>
        <taxon>Cyprinidae</taxon>
        <taxon>Cyprininae</taxon>
        <taxon>Cyprinus</taxon>
    </lineage>
</organism>
<dbReference type="Gene3D" id="3.20.20.70">
    <property type="entry name" value="Aldolase class I"/>
    <property type="match status" value="2"/>
</dbReference>
<dbReference type="GO" id="GO:0005576">
    <property type="term" value="C:extracellular region"/>
    <property type="evidence" value="ECO:0007669"/>
    <property type="project" value="UniProtKB-SubCell"/>
</dbReference>